<dbReference type="OrthoDB" id="2430614at2759"/>
<reference evidence="1" key="1">
    <citation type="submission" date="2022-08" db="EMBL/GenBank/DDBJ databases">
        <authorList>
            <person name="Kallberg Y."/>
            <person name="Tangrot J."/>
            <person name="Rosling A."/>
        </authorList>
    </citation>
    <scope>NUCLEOTIDE SEQUENCE</scope>
    <source>
        <strain evidence="1">Wild A</strain>
    </source>
</reference>
<evidence type="ECO:0000313" key="2">
    <source>
        <dbReference type="Proteomes" id="UP001153678"/>
    </source>
</evidence>
<accession>A0A9W4TBR2</accession>
<keyword evidence="2" id="KW-1185">Reference proteome</keyword>
<organism evidence="1 2">
    <name type="scientific">Funneliformis geosporum</name>
    <dbReference type="NCBI Taxonomy" id="1117311"/>
    <lineage>
        <taxon>Eukaryota</taxon>
        <taxon>Fungi</taxon>
        <taxon>Fungi incertae sedis</taxon>
        <taxon>Mucoromycota</taxon>
        <taxon>Glomeromycotina</taxon>
        <taxon>Glomeromycetes</taxon>
        <taxon>Glomerales</taxon>
        <taxon>Glomeraceae</taxon>
        <taxon>Funneliformis</taxon>
    </lineage>
</organism>
<feature type="non-terminal residue" evidence="1">
    <location>
        <position position="69"/>
    </location>
</feature>
<name>A0A9W4TBR2_9GLOM</name>
<sequence length="69" mass="8394">ARKRFCGFLLKRITRHANMGDDEFRHRFLERLFPENQMEAYCIGLNRPIDKIFSSLEKIKRYKAELLFD</sequence>
<dbReference type="Proteomes" id="UP001153678">
    <property type="component" value="Unassembled WGS sequence"/>
</dbReference>
<comment type="caution">
    <text evidence="1">The sequence shown here is derived from an EMBL/GenBank/DDBJ whole genome shotgun (WGS) entry which is preliminary data.</text>
</comment>
<gene>
    <name evidence="1" type="ORF">FWILDA_LOCUS19032</name>
</gene>
<feature type="non-terminal residue" evidence="1">
    <location>
        <position position="1"/>
    </location>
</feature>
<proteinExistence type="predicted"/>
<dbReference type="EMBL" id="CAMKVN010021044">
    <property type="protein sequence ID" value="CAI2199353.1"/>
    <property type="molecule type" value="Genomic_DNA"/>
</dbReference>
<dbReference type="AlphaFoldDB" id="A0A9W4TBR2"/>
<evidence type="ECO:0000313" key="1">
    <source>
        <dbReference type="EMBL" id="CAI2199353.1"/>
    </source>
</evidence>
<protein>
    <submittedName>
        <fullName evidence="1">11194_t:CDS:1</fullName>
    </submittedName>
</protein>